<feature type="region of interest" description="Disordered" evidence="1">
    <location>
        <begin position="59"/>
        <end position="135"/>
    </location>
</feature>
<organism evidence="2 3">
    <name type="scientific">Cinchona calisaya</name>
    <dbReference type="NCBI Taxonomy" id="153742"/>
    <lineage>
        <taxon>Eukaryota</taxon>
        <taxon>Viridiplantae</taxon>
        <taxon>Streptophyta</taxon>
        <taxon>Embryophyta</taxon>
        <taxon>Tracheophyta</taxon>
        <taxon>Spermatophyta</taxon>
        <taxon>Magnoliopsida</taxon>
        <taxon>eudicotyledons</taxon>
        <taxon>Gunneridae</taxon>
        <taxon>Pentapetalae</taxon>
        <taxon>asterids</taxon>
        <taxon>lamiids</taxon>
        <taxon>Gentianales</taxon>
        <taxon>Rubiaceae</taxon>
        <taxon>Cinchonoideae</taxon>
        <taxon>Cinchoneae</taxon>
        <taxon>Cinchona</taxon>
    </lineage>
</organism>
<name>A0ABD2YQ20_9GENT</name>
<keyword evidence="3" id="KW-1185">Reference proteome</keyword>
<reference evidence="2 3" key="1">
    <citation type="submission" date="2024-11" db="EMBL/GenBank/DDBJ databases">
        <title>A near-complete genome assembly of Cinchona calisaya.</title>
        <authorList>
            <person name="Lian D.C."/>
            <person name="Zhao X.W."/>
            <person name="Wei L."/>
        </authorList>
    </citation>
    <scope>NUCLEOTIDE SEQUENCE [LARGE SCALE GENOMIC DNA]</scope>
    <source>
        <tissue evidence="2">Nenye</tissue>
    </source>
</reference>
<protein>
    <submittedName>
        <fullName evidence="2">Uncharacterized protein</fullName>
    </submittedName>
</protein>
<gene>
    <name evidence="2" type="ORF">ACH5RR_028881</name>
</gene>
<feature type="compositionally biased region" description="Polar residues" evidence="1">
    <location>
        <begin position="70"/>
        <end position="86"/>
    </location>
</feature>
<accession>A0ABD2YQ20</accession>
<proteinExistence type="predicted"/>
<feature type="compositionally biased region" description="Acidic residues" evidence="1">
    <location>
        <begin position="120"/>
        <end position="135"/>
    </location>
</feature>
<feature type="compositionally biased region" description="Polar residues" evidence="1">
    <location>
        <begin position="100"/>
        <end position="118"/>
    </location>
</feature>
<evidence type="ECO:0000313" key="2">
    <source>
        <dbReference type="EMBL" id="KAL3509480.1"/>
    </source>
</evidence>
<dbReference type="Proteomes" id="UP001630127">
    <property type="component" value="Unassembled WGS sequence"/>
</dbReference>
<evidence type="ECO:0000256" key="1">
    <source>
        <dbReference type="SAM" id="MobiDB-lite"/>
    </source>
</evidence>
<sequence>MKMASENNQNNNIQNHINHNTINQDHQEQIPPLLQNYEGFEEFGITIDEIDEEEHIAFVDDNMDLPPSQEPNSDPGATSITTSHPAQDSIESENLVIHPNATTNENSSGTISDNQSGYITDDEDDSSSDSESDNN</sequence>
<comment type="caution">
    <text evidence="2">The sequence shown here is derived from an EMBL/GenBank/DDBJ whole genome shotgun (WGS) entry which is preliminary data.</text>
</comment>
<dbReference type="EMBL" id="JBJUIK010000012">
    <property type="protein sequence ID" value="KAL3509480.1"/>
    <property type="molecule type" value="Genomic_DNA"/>
</dbReference>
<evidence type="ECO:0000313" key="3">
    <source>
        <dbReference type="Proteomes" id="UP001630127"/>
    </source>
</evidence>
<dbReference type="AlphaFoldDB" id="A0ABD2YQ20"/>